<keyword evidence="3" id="KW-1185">Reference proteome</keyword>
<name>A0AAN8PS91_PATCE</name>
<dbReference type="Proteomes" id="UP001347796">
    <property type="component" value="Unassembled WGS sequence"/>
</dbReference>
<dbReference type="PANTHER" id="PTHR34239:SF2">
    <property type="entry name" value="TRANSPOSABLE ELEMENT P TRANSPOSASE_THAP9 CONSERVED DOMAIN-CONTAINING PROTEIN"/>
    <property type="match status" value="1"/>
</dbReference>
<dbReference type="PANTHER" id="PTHR34239">
    <property type="entry name" value="APPLE DOMAIN-CONTAINING PROTEIN"/>
    <property type="match status" value="1"/>
</dbReference>
<dbReference type="EMBL" id="JAZGQO010000010">
    <property type="protein sequence ID" value="KAK6175755.1"/>
    <property type="molecule type" value="Genomic_DNA"/>
</dbReference>
<sequence length="354" mass="40200">MDDFRKSQTENIEQLKKNQQEFFNYYFDMEDEISSHCSSHYDEQDVGAESEKENVNTEAVDGTTALQQLLVSGSGKKELPRSRSGQGEQEVSNPVCLMNYFSQYNNIDEECGPDIEASLAEAVNNMIKHGLSEEKTNEFLNRYTRPQNCQNLTQTKVNPPIWETLSGETRSTDIKLQKIQNIIMKAFIPLTKLAELLMTSTGGATAIDSVNVNKHGHQFLTDSMALLAAVNAEINGRRRVLMKTDVNTNYRSLCTIKGPNGALLFGADLTDRLREISETNRVVQKVNRDRSSYSRESTRYSPYNKMEAKNRRYAYKSNSRNYGRPGGNHFLDKRSVPLPKRRKLHVPGLNKPKV</sequence>
<proteinExistence type="predicted"/>
<comment type="caution">
    <text evidence="2">The sequence shown here is derived from an EMBL/GenBank/DDBJ whole genome shotgun (WGS) entry which is preliminary data.</text>
</comment>
<evidence type="ECO:0000313" key="3">
    <source>
        <dbReference type="Proteomes" id="UP001347796"/>
    </source>
</evidence>
<gene>
    <name evidence="2" type="ORF">SNE40_014148</name>
</gene>
<reference evidence="2 3" key="1">
    <citation type="submission" date="2024-01" db="EMBL/GenBank/DDBJ databases">
        <title>The genome of the rayed Mediterranean limpet Patella caerulea (Linnaeus, 1758).</title>
        <authorList>
            <person name="Anh-Thu Weber A."/>
            <person name="Halstead-Nussloch G."/>
        </authorList>
    </citation>
    <scope>NUCLEOTIDE SEQUENCE [LARGE SCALE GENOMIC DNA]</scope>
    <source>
        <strain evidence="2">AATW-2023a</strain>
        <tissue evidence="2">Whole specimen</tissue>
    </source>
</reference>
<feature type="region of interest" description="Disordered" evidence="1">
    <location>
        <begin position="317"/>
        <end position="354"/>
    </location>
</feature>
<dbReference type="AlphaFoldDB" id="A0AAN8PS91"/>
<protein>
    <submittedName>
        <fullName evidence="2">Uncharacterized protein</fullName>
    </submittedName>
</protein>
<evidence type="ECO:0000313" key="2">
    <source>
        <dbReference type="EMBL" id="KAK6175755.1"/>
    </source>
</evidence>
<accession>A0AAN8PS91</accession>
<organism evidence="2 3">
    <name type="scientific">Patella caerulea</name>
    <name type="common">Rayed Mediterranean limpet</name>
    <dbReference type="NCBI Taxonomy" id="87958"/>
    <lineage>
        <taxon>Eukaryota</taxon>
        <taxon>Metazoa</taxon>
        <taxon>Spiralia</taxon>
        <taxon>Lophotrochozoa</taxon>
        <taxon>Mollusca</taxon>
        <taxon>Gastropoda</taxon>
        <taxon>Patellogastropoda</taxon>
        <taxon>Patelloidea</taxon>
        <taxon>Patellidae</taxon>
        <taxon>Patella</taxon>
    </lineage>
</organism>
<evidence type="ECO:0000256" key="1">
    <source>
        <dbReference type="SAM" id="MobiDB-lite"/>
    </source>
</evidence>